<keyword evidence="5" id="KW-1185">Reference proteome</keyword>
<proteinExistence type="predicted"/>
<dbReference type="InterPro" id="IPR000073">
    <property type="entry name" value="AB_hydrolase_1"/>
</dbReference>
<organism evidence="4 5">
    <name type="scientific">Phenylobacterium terrae</name>
    <dbReference type="NCBI Taxonomy" id="2665495"/>
    <lineage>
        <taxon>Bacteria</taxon>
        <taxon>Pseudomonadati</taxon>
        <taxon>Pseudomonadota</taxon>
        <taxon>Alphaproteobacteria</taxon>
        <taxon>Caulobacterales</taxon>
        <taxon>Caulobacteraceae</taxon>
        <taxon>Phenylobacterium</taxon>
    </lineage>
</organism>
<feature type="domain" description="AB hydrolase-1" evidence="3">
    <location>
        <begin position="109"/>
        <end position="363"/>
    </location>
</feature>
<keyword evidence="2" id="KW-1133">Transmembrane helix</keyword>
<keyword evidence="2" id="KW-0472">Membrane</keyword>
<dbReference type="InterPro" id="IPR029058">
    <property type="entry name" value="AB_hydrolase_fold"/>
</dbReference>
<evidence type="ECO:0000313" key="4">
    <source>
        <dbReference type="EMBL" id="MFD1785709.1"/>
    </source>
</evidence>
<feature type="transmembrane region" description="Helical" evidence="2">
    <location>
        <begin position="48"/>
        <end position="69"/>
    </location>
</feature>
<gene>
    <name evidence="4" type="ORF">ACFSC0_20120</name>
</gene>
<evidence type="ECO:0000256" key="2">
    <source>
        <dbReference type="SAM" id="Phobius"/>
    </source>
</evidence>
<protein>
    <submittedName>
        <fullName evidence="4">Alpha/beta fold hydrolase</fullName>
    </submittedName>
</protein>
<keyword evidence="2" id="KW-0812">Transmembrane</keyword>
<dbReference type="RefSeq" id="WP_377281744.1">
    <property type="nucleotide sequence ID" value="NZ_JBHRSI010000004.1"/>
</dbReference>
<dbReference type="Proteomes" id="UP001597237">
    <property type="component" value="Unassembled WGS sequence"/>
</dbReference>
<evidence type="ECO:0000313" key="5">
    <source>
        <dbReference type="Proteomes" id="UP001597237"/>
    </source>
</evidence>
<sequence length="409" mass="43848">MTFLHLLQRLFALLSLAILAAGAWLVWSWIDLRDEIHPTLGESPDWRLWLGLGLLAWSFLGRFVVMGLIGRGSAKAHGRLERGETARLQTADGAEVHLERHGPQDAPTLVLIHGWGLDATMWRDQRDRLARRFQTLSLDLPGLGLSSGFADGVYTLPRFADVVAEVVRSAPARPVVLVGHSIGGMILQEFAKRHPDMLGRDVAGMALENTTCVDPSRTTVMSGLIQAMRPAVGPMMKLDIALAPLVRLMNWQSYLSGSTHIAMRIAGFGTRPSPGQLDQTALLATRNSPAVQAKGNLAMMNWEGAGNLRHIGLPVLVFIGGRDLVTRPDAGEAVARSFAAAHLAPFEQAGHMGPMELAADYAQAVAAFTDHVLLPGAREADARSIAAGAPSREAGESAPRPPPSLSAAP</sequence>
<dbReference type="GO" id="GO:0016787">
    <property type="term" value="F:hydrolase activity"/>
    <property type="evidence" value="ECO:0007669"/>
    <property type="project" value="UniProtKB-KW"/>
</dbReference>
<dbReference type="InterPro" id="IPR050266">
    <property type="entry name" value="AB_hydrolase_sf"/>
</dbReference>
<dbReference type="Gene3D" id="3.40.50.1820">
    <property type="entry name" value="alpha/beta hydrolase"/>
    <property type="match status" value="1"/>
</dbReference>
<dbReference type="EMBL" id="JBHUEY010000012">
    <property type="protein sequence ID" value="MFD1785709.1"/>
    <property type="molecule type" value="Genomic_DNA"/>
</dbReference>
<comment type="caution">
    <text evidence="4">The sequence shown here is derived from an EMBL/GenBank/DDBJ whole genome shotgun (WGS) entry which is preliminary data.</text>
</comment>
<dbReference type="SUPFAM" id="SSF53474">
    <property type="entry name" value="alpha/beta-Hydrolases"/>
    <property type="match status" value="1"/>
</dbReference>
<dbReference type="PANTHER" id="PTHR43798">
    <property type="entry name" value="MONOACYLGLYCEROL LIPASE"/>
    <property type="match status" value="1"/>
</dbReference>
<reference evidence="5" key="1">
    <citation type="journal article" date="2019" name="Int. J. Syst. Evol. Microbiol.">
        <title>The Global Catalogue of Microorganisms (GCM) 10K type strain sequencing project: providing services to taxonomists for standard genome sequencing and annotation.</title>
        <authorList>
            <consortium name="The Broad Institute Genomics Platform"/>
            <consortium name="The Broad Institute Genome Sequencing Center for Infectious Disease"/>
            <person name="Wu L."/>
            <person name="Ma J."/>
        </authorList>
    </citation>
    <scope>NUCLEOTIDE SEQUENCE [LARGE SCALE GENOMIC DNA]</scope>
    <source>
        <strain evidence="5">DFY28</strain>
    </source>
</reference>
<keyword evidence="4" id="KW-0378">Hydrolase</keyword>
<evidence type="ECO:0000259" key="3">
    <source>
        <dbReference type="Pfam" id="PF12697"/>
    </source>
</evidence>
<accession>A0ABW4N876</accession>
<evidence type="ECO:0000256" key="1">
    <source>
        <dbReference type="SAM" id="MobiDB-lite"/>
    </source>
</evidence>
<feature type="region of interest" description="Disordered" evidence="1">
    <location>
        <begin position="384"/>
        <end position="409"/>
    </location>
</feature>
<feature type="compositionally biased region" description="Pro residues" evidence="1">
    <location>
        <begin position="399"/>
        <end position="409"/>
    </location>
</feature>
<name>A0ABW4N876_9CAUL</name>
<dbReference type="Pfam" id="PF12697">
    <property type="entry name" value="Abhydrolase_6"/>
    <property type="match status" value="1"/>
</dbReference>